<keyword evidence="2" id="KW-1185">Reference proteome</keyword>
<dbReference type="Proteomes" id="UP000828941">
    <property type="component" value="Chromosome 1"/>
</dbReference>
<organism evidence="1 2">
    <name type="scientific">Bauhinia variegata</name>
    <name type="common">Purple orchid tree</name>
    <name type="synonym">Phanera variegata</name>
    <dbReference type="NCBI Taxonomy" id="167791"/>
    <lineage>
        <taxon>Eukaryota</taxon>
        <taxon>Viridiplantae</taxon>
        <taxon>Streptophyta</taxon>
        <taxon>Embryophyta</taxon>
        <taxon>Tracheophyta</taxon>
        <taxon>Spermatophyta</taxon>
        <taxon>Magnoliopsida</taxon>
        <taxon>eudicotyledons</taxon>
        <taxon>Gunneridae</taxon>
        <taxon>Pentapetalae</taxon>
        <taxon>rosids</taxon>
        <taxon>fabids</taxon>
        <taxon>Fabales</taxon>
        <taxon>Fabaceae</taxon>
        <taxon>Cercidoideae</taxon>
        <taxon>Cercideae</taxon>
        <taxon>Bauhiniinae</taxon>
        <taxon>Bauhinia</taxon>
    </lineage>
</organism>
<gene>
    <name evidence="1" type="ORF">L6164_001811</name>
</gene>
<comment type="caution">
    <text evidence="1">The sequence shown here is derived from an EMBL/GenBank/DDBJ whole genome shotgun (WGS) entry which is preliminary data.</text>
</comment>
<name>A0ACB9QAM8_BAUVA</name>
<evidence type="ECO:0000313" key="2">
    <source>
        <dbReference type="Proteomes" id="UP000828941"/>
    </source>
</evidence>
<sequence length="1225" mass="137009">MHNTYFSSTIYAVRSKGSFSLSFNDYSNCFYERLDRNPSCLSSSSSCCRCCGCCEISNYRVPITPSLLCGLRQSSLLQWSSSRRLILSGGDRYFYRLPVYSPKMSCCELNCSVKERSVCDRRRRIKEICFCTFSDEASEISHSDGYDEAEAVLSLLTEEAGGDFVGVKGKNVSSFKRLEVEKKRIIGSREGNLSSGKKVEVGKKGDLNNQEKLTVDLRKEDENHNEEKEAFMKGEKRRKRRNASSCSSYYSFSSSGDFESDVEVQDKHGQNEEELSVGYERETSHLEGKMMEEYNSQREDSEKLVEISNQERARFGSDIDWNLRKKTEKRLTEVSMDKTESMKEGQNMLSRVSGMHGSNYEKASVSHKRFDSEQANSSSAMGLNKKTEKENIQDTERTSKFQGLEQQQLQKREKIISQVEKQRKSQQISELSQLHESDVELEDTSSILKSRTSVKNWKEYSNLTSDVSGLYVQTDKRAQQSSQPRKGSELVYPISEAGASNKKQFSGSQRTSGNVRFSQKSNMKSGVKTRDSYCQTDERITQFKSSSETQRPTNFSISTETGSIEAASFHGSLNLISEAREQHIILAGGDIRSSQLLPIPSSSQLMARGSAHDEPTTGIADPDVYPETSESTSSSALNNNSGRSPALLSEPYSVDASDLVYSAPSHITSPEDALGSADRLEKASKQFVDDFVEKARHEVTTSEIQDMKVTGANLASDQMDSLRHGTQNGSQLKEHESNHSSKLSGTKGPSDEMWHVTEPSVTQSSAAEESDDSKATRGPIVRRTGRSLWNIMGDIVRLRWGSHSNASTSASRLGERSSSNKFDCETWLPGQEDEETSKTNEGKERTSVQQQQQEQQQAITSDQLETGKLPTENEGEVVDTIKLKDKAKHLEVGVLSSSHMLESGLTSIGMSFASKEENTSQTEDGKNLKRTALGVGTMELSNPLPLRVHPPVEEIVNTGSSDMLRTKSVVPTEEPSAPMQAESPPGTRRKDGELNQRKLQRNKQVLRDRFDEWEEAHNLEQEQRKIDEVFMREALLEAKKAADIWEVPVGAVLVQHGKIIARGCNLVEELRDSTAHAEMICIREASNLLRSWRLTDTTLYVTLEPCPMCAGAILQARIETLVWGAPNKLLGADGSWVRLFPDGGENSSEVGDKPPAPVHPFHPKMNIRRGVLATECADAMQQFFQLKRKKKREEPPNQPSCLPVTHHQSKFFNKLHNVFNIVLRL</sequence>
<protein>
    <submittedName>
        <fullName evidence="1">Uncharacterized protein</fullName>
    </submittedName>
</protein>
<accession>A0ACB9QAM8</accession>
<evidence type="ECO:0000313" key="1">
    <source>
        <dbReference type="EMBL" id="KAI4357893.1"/>
    </source>
</evidence>
<reference evidence="1 2" key="1">
    <citation type="journal article" date="2022" name="DNA Res.">
        <title>Chromosomal-level genome assembly of the orchid tree Bauhinia variegata (Leguminosae; Cercidoideae) supports the allotetraploid origin hypothesis of Bauhinia.</title>
        <authorList>
            <person name="Zhong Y."/>
            <person name="Chen Y."/>
            <person name="Zheng D."/>
            <person name="Pang J."/>
            <person name="Liu Y."/>
            <person name="Luo S."/>
            <person name="Meng S."/>
            <person name="Qian L."/>
            <person name="Wei D."/>
            <person name="Dai S."/>
            <person name="Zhou R."/>
        </authorList>
    </citation>
    <scope>NUCLEOTIDE SEQUENCE [LARGE SCALE GENOMIC DNA]</scope>
    <source>
        <strain evidence="1">BV-YZ2020</strain>
    </source>
</reference>
<dbReference type="EMBL" id="CM039426">
    <property type="protein sequence ID" value="KAI4357893.1"/>
    <property type="molecule type" value="Genomic_DNA"/>
</dbReference>
<proteinExistence type="predicted"/>